<accession>A0A9W5X5P5</accession>
<gene>
    <name evidence="1" type="ORF">GCM10011409_19170</name>
</gene>
<proteinExistence type="predicted"/>
<evidence type="ECO:0000313" key="2">
    <source>
        <dbReference type="Proteomes" id="UP000621492"/>
    </source>
</evidence>
<evidence type="ECO:0000313" key="1">
    <source>
        <dbReference type="EMBL" id="GGB41784.1"/>
    </source>
</evidence>
<dbReference type="AlphaFoldDB" id="A0A9W5X5P5"/>
<keyword evidence="2" id="KW-1185">Reference proteome</keyword>
<sequence>MKGSDTVEKSYFFDSTADDQRIYQAADFARFHAQIIGNGVSNTANLPDLEVTAKTNMDVALGAGYCFANGYMYENDSTKTLTHTIADPTNDRIDRIVICFDNNPAERRIYAYVKQGVPAANPVPPGIKRDNYIFEMSVAQVRIIKGKSFIEQSQITDERTNDAVCGYIPLHNIYRGMRINENGLVTLPNQSFVKATNWEEFNYREERTAIPFGTVEKDNQSEMSSDNLTFKPREDGIYHFWVEMAWDSVLENIGFRMYLYKNGKESFPLGARWATDSRDRFFICSGSDSVEKGDELTFVVSIAGLGSRTMPPTWFTRIRIAKMA</sequence>
<dbReference type="Proteomes" id="UP000621492">
    <property type="component" value="Unassembled WGS sequence"/>
</dbReference>
<comment type="caution">
    <text evidence="1">The sequence shown here is derived from an EMBL/GenBank/DDBJ whole genome shotgun (WGS) entry which is preliminary data.</text>
</comment>
<dbReference type="Gene3D" id="2.60.120.40">
    <property type="match status" value="1"/>
</dbReference>
<reference evidence="1" key="1">
    <citation type="journal article" date="2014" name="Int. J. Syst. Evol. Microbiol.">
        <title>Complete genome sequence of Corynebacterium casei LMG S-19264T (=DSM 44701T), isolated from a smear-ripened cheese.</title>
        <authorList>
            <consortium name="US DOE Joint Genome Institute (JGI-PGF)"/>
            <person name="Walter F."/>
            <person name="Albersmeier A."/>
            <person name="Kalinowski J."/>
            <person name="Ruckert C."/>
        </authorList>
    </citation>
    <scope>NUCLEOTIDE SEQUENCE</scope>
    <source>
        <strain evidence="1">CGMCC 1.15454</strain>
    </source>
</reference>
<reference evidence="1" key="2">
    <citation type="submission" date="2020-09" db="EMBL/GenBank/DDBJ databases">
        <authorList>
            <person name="Sun Q."/>
            <person name="Zhou Y."/>
        </authorList>
    </citation>
    <scope>NUCLEOTIDE SEQUENCE</scope>
    <source>
        <strain evidence="1">CGMCC 1.15454</strain>
    </source>
</reference>
<organism evidence="1 2">
    <name type="scientific">Lentibacillus populi</name>
    <dbReference type="NCBI Taxonomy" id="1827502"/>
    <lineage>
        <taxon>Bacteria</taxon>
        <taxon>Bacillati</taxon>
        <taxon>Bacillota</taxon>
        <taxon>Bacilli</taxon>
        <taxon>Bacillales</taxon>
        <taxon>Bacillaceae</taxon>
        <taxon>Lentibacillus</taxon>
    </lineage>
</organism>
<dbReference type="RefSeq" id="WP_286171057.1">
    <property type="nucleotide sequence ID" value="NZ_BMJD01000012.1"/>
</dbReference>
<dbReference type="EMBL" id="BMJD01000012">
    <property type="protein sequence ID" value="GGB41784.1"/>
    <property type="molecule type" value="Genomic_DNA"/>
</dbReference>
<name>A0A9W5X5P5_9BACI</name>
<dbReference type="InterPro" id="IPR008983">
    <property type="entry name" value="Tumour_necrosis_fac-like_dom"/>
</dbReference>
<protein>
    <submittedName>
        <fullName evidence="1">Uncharacterized protein</fullName>
    </submittedName>
</protein>